<dbReference type="SMART" id="SM00267">
    <property type="entry name" value="GGDEF"/>
    <property type="match status" value="1"/>
</dbReference>
<keyword evidence="7" id="KW-1185">Reference proteome</keyword>
<dbReference type="InterPro" id="IPR050469">
    <property type="entry name" value="Diguanylate_Cyclase"/>
</dbReference>
<dbReference type="SUPFAM" id="SSF55781">
    <property type="entry name" value="GAF domain-like"/>
    <property type="match status" value="1"/>
</dbReference>
<dbReference type="PROSITE" id="PS50887">
    <property type="entry name" value="GGDEF"/>
    <property type="match status" value="1"/>
</dbReference>
<dbReference type="PATRIC" id="fig|1056511.3.peg.1515"/>
<evidence type="ECO:0000256" key="4">
    <source>
        <dbReference type="SAM" id="Coils"/>
    </source>
</evidence>
<dbReference type="InterPro" id="IPR029787">
    <property type="entry name" value="Nucleotide_cyclase"/>
</dbReference>
<proteinExistence type="predicted"/>
<dbReference type="NCBIfam" id="TIGR00254">
    <property type="entry name" value="GGDEF"/>
    <property type="match status" value="1"/>
</dbReference>
<dbReference type="Gene3D" id="3.30.70.270">
    <property type="match status" value="1"/>
</dbReference>
<dbReference type="GO" id="GO:0043709">
    <property type="term" value="P:cell adhesion involved in single-species biofilm formation"/>
    <property type="evidence" value="ECO:0007669"/>
    <property type="project" value="TreeGrafter"/>
</dbReference>
<keyword evidence="4" id="KW-0175">Coiled coil</keyword>
<dbReference type="SMART" id="SM00065">
    <property type="entry name" value="GAF"/>
    <property type="match status" value="1"/>
</dbReference>
<comment type="catalytic activity">
    <reaction evidence="3">
        <text>2 GTP = 3',3'-c-di-GMP + 2 diphosphate</text>
        <dbReference type="Rhea" id="RHEA:24898"/>
        <dbReference type="ChEBI" id="CHEBI:33019"/>
        <dbReference type="ChEBI" id="CHEBI:37565"/>
        <dbReference type="ChEBI" id="CHEBI:58805"/>
        <dbReference type="EC" id="2.7.7.65"/>
    </reaction>
</comment>
<reference evidence="6 7" key="1">
    <citation type="submission" date="2012-12" db="EMBL/GenBank/DDBJ databases">
        <title>Genome Assembly of Photobacterium sp. AK15.</title>
        <authorList>
            <person name="Khatri I."/>
            <person name="Vaidya B."/>
            <person name="Srinivas T.N.R."/>
            <person name="Subramanian S."/>
            <person name="Pinnaka A."/>
        </authorList>
    </citation>
    <scope>NUCLEOTIDE SEQUENCE [LARGE SCALE GENOMIC DNA]</scope>
    <source>
        <strain evidence="6 7">AK15</strain>
    </source>
</reference>
<dbReference type="PANTHER" id="PTHR45138">
    <property type="entry name" value="REGULATORY COMPONENTS OF SENSORY TRANSDUCTION SYSTEM"/>
    <property type="match status" value="1"/>
</dbReference>
<protein>
    <recommendedName>
        <fullName evidence="2">diguanylate cyclase</fullName>
        <ecNumber evidence="2">2.7.7.65</ecNumber>
    </recommendedName>
</protein>
<dbReference type="EC" id="2.7.7.65" evidence="2"/>
<gene>
    <name evidence="6" type="ORF">C942_04681</name>
</gene>
<accession>L8JHP6</accession>
<evidence type="ECO:0000313" key="6">
    <source>
        <dbReference type="EMBL" id="ELR66977.1"/>
    </source>
</evidence>
<dbReference type="Pfam" id="PF00990">
    <property type="entry name" value="GGDEF"/>
    <property type="match status" value="1"/>
</dbReference>
<dbReference type="CDD" id="cd01949">
    <property type="entry name" value="GGDEF"/>
    <property type="match status" value="1"/>
</dbReference>
<dbReference type="InterPro" id="IPR029016">
    <property type="entry name" value="GAF-like_dom_sf"/>
</dbReference>
<dbReference type="SUPFAM" id="SSF55073">
    <property type="entry name" value="Nucleotide cyclase"/>
    <property type="match status" value="1"/>
</dbReference>
<dbReference type="AlphaFoldDB" id="L8JHP6"/>
<feature type="domain" description="GGDEF" evidence="5">
    <location>
        <begin position="423"/>
        <end position="560"/>
    </location>
</feature>
<dbReference type="InterPro" id="IPR003018">
    <property type="entry name" value="GAF"/>
</dbReference>
<dbReference type="OrthoDB" id="9803824at2"/>
<dbReference type="GO" id="GO:0005886">
    <property type="term" value="C:plasma membrane"/>
    <property type="evidence" value="ECO:0007669"/>
    <property type="project" value="TreeGrafter"/>
</dbReference>
<evidence type="ECO:0000256" key="3">
    <source>
        <dbReference type="ARBA" id="ARBA00034247"/>
    </source>
</evidence>
<dbReference type="Gene3D" id="3.30.450.40">
    <property type="match status" value="1"/>
</dbReference>
<dbReference type="GO" id="GO:1902201">
    <property type="term" value="P:negative regulation of bacterial-type flagellum-dependent cell motility"/>
    <property type="evidence" value="ECO:0007669"/>
    <property type="project" value="TreeGrafter"/>
</dbReference>
<dbReference type="InterPro" id="IPR043128">
    <property type="entry name" value="Rev_trsase/Diguanyl_cyclase"/>
</dbReference>
<dbReference type="RefSeq" id="WP_007464135.1">
    <property type="nucleotide sequence ID" value="NZ_AMZO01000006.1"/>
</dbReference>
<evidence type="ECO:0000259" key="5">
    <source>
        <dbReference type="PROSITE" id="PS50887"/>
    </source>
</evidence>
<sequence>MDVNLKLELSGLVDLLARQSNLERWCYQLLSVFSKELKLSYITLLVEKNHEPRVIASWLEDVFSYFSTALDLDDYNGVPVGMLQQARQAGQFVQTYADKPSQLFGVKADLRDKDWCRLLLPIKTHTENVGFLYAETKQPDYFEANLAHIERLLYQIAPDISARVLKQEVIDNYLSRRSVEAELEIRNYSINEYLALLRNLHEVTLSLSKAKNLDQLYRRAVELGRSHLGIDRMAIFLTDFEKNKMQGTYGTDPEGNLVPRGDFTSAIPDHPLVNEALSHRDHVVVRENAPLYFGLKQVGTGWNAMIAMWNGEECIGWLAADNLINQQMLTEHQRQILKLFGAALGQQIVIRRKHDELAMLNIELEERVMRRTRELEATNRALAEANQQLEQLSMQDDLTCVANRRFFDLSLNRYWQSAAKTGEPLSLIMIDVDYFKTFNDTYGHQEGDNCLRKIATSLDKLVKPYKKSIFSRYGGEEFACLLPGADAQMALNVAEKMLVCINRLDITNEAVGEGRVTISSGLHTITPISETTPEDLIEGADRALYQAKEWGRNQHHQWSEFTCEVS</sequence>
<evidence type="ECO:0000256" key="1">
    <source>
        <dbReference type="ARBA" id="ARBA00001946"/>
    </source>
</evidence>
<dbReference type="GO" id="GO:0052621">
    <property type="term" value="F:diguanylate cyclase activity"/>
    <property type="evidence" value="ECO:0007669"/>
    <property type="project" value="UniProtKB-EC"/>
</dbReference>
<dbReference type="Pfam" id="PF01590">
    <property type="entry name" value="GAF"/>
    <property type="match status" value="1"/>
</dbReference>
<comment type="caution">
    <text evidence="6">The sequence shown here is derived from an EMBL/GenBank/DDBJ whole genome shotgun (WGS) entry which is preliminary data.</text>
</comment>
<name>L8JHP6_9GAMM</name>
<evidence type="ECO:0000313" key="7">
    <source>
        <dbReference type="Proteomes" id="UP000011134"/>
    </source>
</evidence>
<dbReference type="Proteomes" id="UP000011134">
    <property type="component" value="Unassembled WGS sequence"/>
</dbReference>
<dbReference type="InterPro" id="IPR000160">
    <property type="entry name" value="GGDEF_dom"/>
</dbReference>
<evidence type="ECO:0000256" key="2">
    <source>
        <dbReference type="ARBA" id="ARBA00012528"/>
    </source>
</evidence>
<dbReference type="PANTHER" id="PTHR45138:SF9">
    <property type="entry name" value="DIGUANYLATE CYCLASE DGCM-RELATED"/>
    <property type="match status" value="1"/>
</dbReference>
<dbReference type="EMBL" id="AMZO01000006">
    <property type="protein sequence ID" value="ELR66977.1"/>
    <property type="molecule type" value="Genomic_DNA"/>
</dbReference>
<dbReference type="FunFam" id="3.30.70.270:FF:000001">
    <property type="entry name" value="Diguanylate cyclase domain protein"/>
    <property type="match status" value="1"/>
</dbReference>
<feature type="coiled-coil region" evidence="4">
    <location>
        <begin position="368"/>
        <end position="395"/>
    </location>
</feature>
<organism evidence="6 7">
    <name type="scientific">Photobacterium marinum</name>
    <dbReference type="NCBI Taxonomy" id="1056511"/>
    <lineage>
        <taxon>Bacteria</taxon>
        <taxon>Pseudomonadati</taxon>
        <taxon>Pseudomonadota</taxon>
        <taxon>Gammaproteobacteria</taxon>
        <taxon>Vibrionales</taxon>
        <taxon>Vibrionaceae</taxon>
        <taxon>Photobacterium</taxon>
    </lineage>
</organism>
<comment type="cofactor">
    <cofactor evidence="1">
        <name>Mg(2+)</name>
        <dbReference type="ChEBI" id="CHEBI:18420"/>
    </cofactor>
</comment>